<dbReference type="InterPro" id="IPR001680">
    <property type="entry name" value="WD40_rpt"/>
</dbReference>
<dbReference type="PANTHER" id="PTHR22851:SF0">
    <property type="entry name" value="DDB1- AND CUL4-ASSOCIATED FACTOR 13"/>
    <property type="match status" value="1"/>
</dbReference>
<dbReference type="CDD" id="cd00200">
    <property type="entry name" value="WD40"/>
    <property type="match status" value="1"/>
</dbReference>
<dbReference type="PRINTS" id="PR00320">
    <property type="entry name" value="GPROTEINBRPT"/>
</dbReference>
<feature type="repeat" description="WD" evidence="9">
    <location>
        <begin position="294"/>
        <end position="325"/>
    </location>
</feature>
<dbReference type="InterPro" id="IPR015943">
    <property type="entry name" value="WD40/YVTN_repeat-like_dom_sf"/>
</dbReference>
<comment type="similarity">
    <text evidence="2">Belongs to the WD repeat DCAF13/WDSOF1 family.</text>
</comment>
<keyword evidence="13" id="KW-1185">Reference proteome</keyword>
<evidence type="ECO:0000256" key="2">
    <source>
        <dbReference type="ARBA" id="ARBA00005649"/>
    </source>
</evidence>
<evidence type="ECO:0000256" key="9">
    <source>
        <dbReference type="PROSITE-ProRule" id="PRU00221"/>
    </source>
</evidence>
<dbReference type="InterPro" id="IPR019775">
    <property type="entry name" value="WD40_repeat_CS"/>
</dbReference>
<dbReference type="AlphaFoldDB" id="A0A7D9H2A5"/>
<reference evidence="12 13" key="1">
    <citation type="submission" date="2019-07" db="EMBL/GenBank/DDBJ databases">
        <authorList>
            <person name="Friedrich A."/>
            <person name="Schacherer J."/>
        </authorList>
    </citation>
    <scope>NUCLEOTIDE SEQUENCE [LARGE SCALE GENOMIC DNA]</scope>
</reference>
<evidence type="ECO:0000256" key="1">
    <source>
        <dbReference type="ARBA" id="ARBA00004604"/>
    </source>
</evidence>
<dbReference type="GO" id="GO:0016567">
    <property type="term" value="P:protein ubiquitination"/>
    <property type="evidence" value="ECO:0007669"/>
    <property type="project" value="UniProtKB-UniPathway"/>
</dbReference>
<dbReference type="SUPFAM" id="SSF50978">
    <property type="entry name" value="WD40 repeat-like"/>
    <property type="match status" value="1"/>
</dbReference>
<dbReference type="PANTHER" id="PTHR22851">
    <property type="entry name" value="U3 SMALL NUCLEOLAR RNA U3 SNORNA ASSOCIATED PROTEIN"/>
    <property type="match status" value="1"/>
</dbReference>
<evidence type="ECO:0000259" key="11">
    <source>
        <dbReference type="Pfam" id="PF04158"/>
    </source>
</evidence>
<feature type="repeat" description="WD" evidence="9">
    <location>
        <begin position="349"/>
        <end position="368"/>
    </location>
</feature>
<dbReference type="PROSITE" id="PS00678">
    <property type="entry name" value="WD_REPEATS_1"/>
    <property type="match status" value="1"/>
</dbReference>
<evidence type="ECO:0000256" key="6">
    <source>
        <dbReference type="ARBA" id="ARBA00023242"/>
    </source>
</evidence>
<dbReference type="EMBL" id="CABFWN010000004">
    <property type="protein sequence ID" value="VUG18908.1"/>
    <property type="molecule type" value="Genomic_DNA"/>
</dbReference>
<feature type="domain" description="Sof1-like protein" evidence="11">
    <location>
        <begin position="373"/>
        <end position="456"/>
    </location>
</feature>
<gene>
    <name evidence="12" type="primary">SOF1</name>
    <name evidence="12" type="ORF">DEBR0S4_05468G</name>
</gene>
<dbReference type="InterPro" id="IPR036322">
    <property type="entry name" value="WD40_repeat_dom_sf"/>
</dbReference>
<dbReference type="InterPro" id="IPR051733">
    <property type="entry name" value="WD_repeat_DCAF13/WDSOF1"/>
</dbReference>
<keyword evidence="4 9" id="KW-0853">WD repeat</keyword>
<dbReference type="SMART" id="SM00320">
    <property type="entry name" value="WD40"/>
    <property type="match status" value="7"/>
</dbReference>
<evidence type="ECO:0000256" key="10">
    <source>
        <dbReference type="SAM" id="MobiDB-lite"/>
    </source>
</evidence>
<dbReference type="GO" id="GO:0032040">
    <property type="term" value="C:small-subunit processome"/>
    <property type="evidence" value="ECO:0007669"/>
    <property type="project" value="TreeGrafter"/>
</dbReference>
<dbReference type="PROSITE" id="PS50082">
    <property type="entry name" value="WD_REPEATS_2"/>
    <property type="match status" value="5"/>
</dbReference>
<keyword evidence="5" id="KW-0677">Repeat</keyword>
<feature type="region of interest" description="Disordered" evidence="10">
    <location>
        <begin position="427"/>
        <end position="463"/>
    </location>
</feature>
<dbReference type="Proteomes" id="UP000478008">
    <property type="component" value="Unassembled WGS sequence"/>
</dbReference>
<dbReference type="InterPro" id="IPR020472">
    <property type="entry name" value="WD40_PAC1"/>
</dbReference>
<keyword evidence="7" id="KW-0687">Ribonucleoprotein</keyword>
<dbReference type="FunFam" id="2.130.10.10:FF:001105">
    <property type="entry name" value="WD40-repeat-containing domain protein"/>
    <property type="match status" value="1"/>
</dbReference>
<feature type="compositionally biased region" description="Basic and acidic residues" evidence="10">
    <location>
        <begin position="427"/>
        <end position="438"/>
    </location>
</feature>
<evidence type="ECO:0000256" key="5">
    <source>
        <dbReference type="ARBA" id="ARBA00022737"/>
    </source>
</evidence>
<dbReference type="InterPro" id="IPR007287">
    <property type="entry name" value="Sof1"/>
</dbReference>
<evidence type="ECO:0000256" key="4">
    <source>
        <dbReference type="ARBA" id="ARBA00022574"/>
    </source>
</evidence>
<dbReference type="Pfam" id="PF00400">
    <property type="entry name" value="WD40"/>
    <property type="match status" value="5"/>
</dbReference>
<evidence type="ECO:0000256" key="3">
    <source>
        <dbReference type="ARBA" id="ARBA00021762"/>
    </source>
</evidence>
<dbReference type="Pfam" id="PF04158">
    <property type="entry name" value="Sof1"/>
    <property type="match status" value="1"/>
</dbReference>
<evidence type="ECO:0000256" key="8">
    <source>
        <dbReference type="ARBA" id="ARBA00032239"/>
    </source>
</evidence>
<name>A0A7D9H2A5_DEKBR</name>
<organism evidence="12 13">
    <name type="scientific">Dekkera bruxellensis</name>
    <name type="common">Brettanomyces custersii</name>
    <dbReference type="NCBI Taxonomy" id="5007"/>
    <lineage>
        <taxon>Eukaryota</taxon>
        <taxon>Fungi</taxon>
        <taxon>Dikarya</taxon>
        <taxon>Ascomycota</taxon>
        <taxon>Saccharomycotina</taxon>
        <taxon>Pichiomycetes</taxon>
        <taxon>Pichiales</taxon>
        <taxon>Pichiaceae</taxon>
        <taxon>Brettanomyces</taxon>
    </lineage>
</organism>
<dbReference type="UniPathway" id="UPA00143"/>
<evidence type="ECO:0000313" key="13">
    <source>
        <dbReference type="Proteomes" id="UP000478008"/>
    </source>
</evidence>
<dbReference type="PROSITE" id="PS50294">
    <property type="entry name" value="WD_REPEATS_REGION"/>
    <property type="match status" value="3"/>
</dbReference>
<sequence>MKIKTISRSSDAYIPVKNTQESGIPRNLDPALHPFQRAREYTRALNATKLERVFAQPFVGQMGNGHRDGVYTISRSPNTLSKIASGSADGIVKYWDTTSRDELYSFKAHSGTVSGVVICTDSRLLTCGTDKTVKLWDVNNETNYGQDFDIGSKKHDEDEVSKKGLTKTFLADFGLMAVDHHREKPLFVTAGAEINVWDENRSRPISNLSWGADNVTAVKFNQTETSVIASAGSDNSIILYDLRTNSPTQKIKTRMRNNAISWNPMEAYMFATANEDQNAYLWDMRQMDHAANVYQDHVSAVMDIDFAPTGREVVTGSYDRTIRIYRSHQGHSRDVYHTKRMQRVFVSLFSGDSKYIFSGSDDGNVRIWRSVSYERSAPKSIRERNKLEYDEKLKERYANMPEIRRIRRHRHLPAVIKRARDIKRTEIESIKRKEENQRLHSKPGSVPFKSEREKPVVGQVHKA</sequence>
<feature type="repeat" description="WD" evidence="9">
    <location>
        <begin position="106"/>
        <end position="146"/>
    </location>
</feature>
<dbReference type="Gene3D" id="2.130.10.10">
    <property type="entry name" value="YVTN repeat-like/Quinoprotein amine dehydrogenase"/>
    <property type="match status" value="2"/>
</dbReference>
<proteinExistence type="inferred from homology"/>
<accession>A0A7D9H2A5</accession>
<feature type="repeat" description="WD" evidence="9">
    <location>
        <begin position="208"/>
        <end position="250"/>
    </location>
</feature>
<evidence type="ECO:0000256" key="7">
    <source>
        <dbReference type="ARBA" id="ARBA00023274"/>
    </source>
</evidence>
<evidence type="ECO:0000313" key="12">
    <source>
        <dbReference type="EMBL" id="VUG18908.1"/>
    </source>
</evidence>
<protein>
    <recommendedName>
        <fullName evidence="3">DDB1- and CUL4-associated factor 13</fullName>
    </recommendedName>
    <alternativeName>
        <fullName evidence="8">WD repeat and SOF domain-containing protein 1</fullName>
    </alternativeName>
</protein>
<feature type="repeat" description="WD" evidence="9">
    <location>
        <begin position="63"/>
        <end position="105"/>
    </location>
</feature>
<dbReference type="FunFam" id="2.130.10.10:FF:001074">
    <property type="entry name" value="Probable SOF1 protein"/>
    <property type="match status" value="1"/>
</dbReference>
<dbReference type="GO" id="GO:0000462">
    <property type="term" value="P:maturation of SSU-rRNA from tricistronic rRNA transcript (SSU-rRNA, 5.8S rRNA, LSU-rRNA)"/>
    <property type="evidence" value="ECO:0007669"/>
    <property type="project" value="TreeGrafter"/>
</dbReference>
<comment type="subcellular location">
    <subcellularLocation>
        <location evidence="1">Nucleus</location>
        <location evidence="1">Nucleolus</location>
    </subcellularLocation>
</comment>
<keyword evidence="6" id="KW-0539">Nucleus</keyword>